<dbReference type="EMBL" id="BGZK01003130">
    <property type="protein sequence ID" value="GBP98377.1"/>
    <property type="molecule type" value="Genomic_DNA"/>
</dbReference>
<accession>A0A4C2AIF7</accession>
<comment type="caution">
    <text evidence="1">The sequence shown here is derived from an EMBL/GenBank/DDBJ whole genome shotgun (WGS) entry which is preliminary data.</text>
</comment>
<proteinExistence type="predicted"/>
<protein>
    <submittedName>
        <fullName evidence="1">Uncharacterized protein</fullName>
    </submittedName>
</protein>
<keyword evidence="2" id="KW-1185">Reference proteome</keyword>
<gene>
    <name evidence="1" type="ORF">EVAR_98418_1</name>
</gene>
<dbReference type="Proteomes" id="UP000299102">
    <property type="component" value="Unassembled WGS sequence"/>
</dbReference>
<sequence>MGDWFSDSSAVLVADNDCVVAIGRGKQTEGVVGIEGRVAFCICDVGPMSLSISSPISAQRYQMLGHRRALFSGRPTYIITAPECPCAVSPTCHHARSLCISGPLLATSKRGT</sequence>
<organism evidence="1 2">
    <name type="scientific">Eumeta variegata</name>
    <name type="common">Bagworm moth</name>
    <name type="synonym">Eumeta japonica</name>
    <dbReference type="NCBI Taxonomy" id="151549"/>
    <lineage>
        <taxon>Eukaryota</taxon>
        <taxon>Metazoa</taxon>
        <taxon>Ecdysozoa</taxon>
        <taxon>Arthropoda</taxon>
        <taxon>Hexapoda</taxon>
        <taxon>Insecta</taxon>
        <taxon>Pterygota</taxon>
        <taxon>Neoptera</taxon>
        <taxon>Endopterygota</taxon>
        <taxon>Lepidoptera</taxon>
        <taxon>Glossata</taxon>
        <taxon>Ditrysia</taxon>
        <taxon>Tineoidea</taxon>
        <taxon>Psychidae</taxon>
        <taxon>Oiketicinae</taxon>
        <taxon>Eumeta</taxon>
    </lineage>
</organism>
<name>A0A4C2AIF7_EUMVA</name>
<evidence type="ECO:0000313" key="2">
    <source>
        <dbReference type="Proteomes" id="UP000299102"/>
    </source>
</evidence>
<evidence type="ECO:0000313" key="1">
    <source>
        <dbReference type="EMBL" id="GBP98377.1"/>
    </source>
</evidence>
<reference evidence="1 2" key="1">
    <citation type="journal article" date="2019" name="Commun. Biol.">
        <title>The bagworm genome reveals a unique fibroin gene that provides high tensile strength.</title>
        <authorList>
            <person name="Kono N."/>
            <person name="Nakamura H."/>
            <person name="Ohtoshi R."/>
            <person name="Tomita M."/>
            <person name="Numata K."/>
            <person name="Arakawa K."/>
        </authorList>
    </citation>
    <scope>NUCLEOTIDE SEQUENCE [LARGE SCALE GENOMIC DNA]</scope>
</reference>
<dbReference type="AlphaFoldDB" id="A0A4C2AIF7"/>